<reference evidence="2 3" key="1">
    <citation type="submission" date="2020-08" db="EMBL/GenBank/DDBJ databases">
        <title>Cohnella phylogeny.</title>
        <authorList>
            <person name="Dunlap C."/>
        </authorList>
    </citation>
    <scope>NUCLEOTIDE SEQUENCE [LARGE SCALE GENOMIC DNA]</scope>
    <source>
        <strain evidence="2 3">DSM 25241</strain>
    </source>
</reference>
<dbReference type="EMBL" id="JACJVQ010000032">
    <property type="protein sequence ID" value="MBB6638359.1"/>
    <property type="molecule type" value="Genomic_DNA"/>
</dbReference>
<proteinExistence type="predicted"/>
<keyword evidence="1" id="KW-0812">Transmembrane</keyword>
<gene>
    <name evidence="2" type="ORF">H7B67_29865</name>
</gene>
<keyword evidence="1" id="KW-0472">Membrane</keyword>
<organism evidence="2 3">
    <name type="scientific">Cohnella thailandensis</name>
    <dbReference type="NCBI Taxonomy" id="557557"/>
    <lineage>
        <taxon>Bacteria</taxon>
        <taxon>Bacillati</taxon>
        <taxon>Bacillota</taxon>
        <taxon>Bacilli</taxon>
        <taxon>Bacillales</taxon>
        <taxon>Paenibacillaceae</taxon>
        <taxon>Cohnella</taxon>
    </lineage>
</organism>
<keyword evidence="3" id="KW-1185">Reference proteome</keyword>
<dbReference type="RefSeq" id="WP_185123558.1">
    <property type="nucleotide sequence ID" value="NZ_JACJVQ010000032.1"/>
</dbReference>
<dbReference type="Proteomes" id="UP000535838">
    <property type="component" value="Unassembled WGS sequence"/>
</dbReference>
<comment type="caution">
    <text evidence="2">The sequence shown here is derived from an EMBL/GenBank/DDBJ whole genome shotgun (WGS) entry which is preliminary data.</text>
</comment>
<evidence type="ECO:0000313" key="3">
    <source>
        <dbReference type="Proteomes" id="UP000535838"/>
    </source>
</evidence>
<accession>A0A841T5Y2</accession>
<dbReference type="NCBIfam" id="NF042414">
    <property type="entry name" value="CLC_0170_fam"/>
    <property type="match status" value="1"/>
</dbReference>
<dbReference type="InterPro" id="IPR049971">
    <property type="entry name" value="CLC_0170-like"/>
</dbReference>
<sequence length="66" mass="7540">MGDTLTSSYYGYAIFICFASGFLLLIIDVKEYSKKNMQREKKTARITGWFNLSLSVVGFLLDILFT</sequence>
<name>A0A841T5Y2_9BACL</name>
<keyword evidence="1" id="KW-1133">Transmembrane helix</keyword>
<evidence type="ECO:0000313" key="2">
    <source>
        <dbReference type="EMBL" id="MBB6638359.1"/>
    </source>
</evidence>
<evidence type="ECO:0000256" key="1">
    <source>
        <dbReference type="SAM" id="Phobius"/>
    </source>
</evidence>
<feature type="transmembrane region" description="Helical" evidence="1">
    <location>
        <begin position="48"/>
        <end position="65"/>
    </location>
</feature>
<protein>
    <submittedName>
        <fullName evidence="2">Uncharacterized protein</fullName>
    </submittedName>
</protein>
<dbReference type="AlphaFoldDB" id="A0A841T5Y2"/>
<feature type="transmembrane region" description="Helical" evidence="1">
    <location>
        <begin position="6"/>
        <end position="27"/>
    </location>
</feature>